<keyword evidence="1" id="KW-0472">Membrane</keyword>
<evidence type="ECO:0000256" key="1">
    <source>
        <dbReference type="SAM" id="Phobius"/>
    </source>
</evidence>
<dbReference type="InterPro" id="IPR009344">
    <property type="entry name" value="BDV_G"/>
</dbReference>
<keyword evidence="1" id="KW-0812">Transmembrane</keyword>
<name>A0AA48P9J6_9MONO</name>
<dbReference type="Pfam" id="PF06208">
    <property type="entry name" value="BDV_G"/>
    <property type="match status" value="1"/>
</dbReference>
<sequence>MTPKQLLLVLLPLSLSLLSPTSTTIFKGFKCDTTSTPKIVKIISNTTRKQDVSRECVVIETGHTTTALHVKLTKCFNYRMSASWWTWYSCSETRTTTEEREGCVFSTPPDSICAEKLHDHNCWWLSHSNYVTNHCYCVTTEADAALREHSPYLYCSFDDCSTCSKSEMEKGQCNLPSGTSMVFDPTTFKKFPKTQNTSTLQAKIYSSPLRVDFDVFHQSFPLIECSDNKWCFKDDVFDIKCPRTLKRSRRDTGQQYVVDLLSPSLADIATIMTMSLHMWGHVLSQPLLDYTTLIRGYMNRSDITGTINGDVMLYWLCDEVTISMLPWNALTLYPPIRVEGMNGTKFINPYTSIIYSNSPKAQASLYITIRLLDNILLMGCTGSNSIPKILPQIYNKRLTVSGDYTIPDTLQDERTVTHMTDPTYYAVGPDIDLDAIRHEAGFRTDHGVYLQGLGVSSILYMNPWHIFSDMYIQMSHIGGCIFFIACLIKILRIIKTLYVYGRSSLPKPSSI</sequence>
<gene>
    <name evidence="2" type="primary">G</name>
</gene>
<accession>A0AA48P9J6</accession>
<reference evidence="2" key="1">
    <citation type="journal article" date="2023" name="bioRxiv">
        <title>Diving Deep into Fish Bornaviruses: Uncovering Hidden Diversity and Transcriptional Strategies through Comprehensive Data Mining.</title>
        <authorList>
            <person name="Eshak M."/>
            <person name="Rubbenstroth D."/>
            <person name="Beer M."/>
            <person name="Pfaff F."/>
        </authorList>
    </citation>
    <scope>NUCLEOTIDE SEQUENCE</scope>
    <source>
        <strain evidence="2">AoL</strain>
    </source>
</reference>
<evidence type="ECO:0000313" key="2">
    <source>
        <dbReference type="EMBL" id="DBA13181.1"/>
    </source>
</evidence>
<dbReference type="EMBL" id="BK063518">
    <property type="protein sequence ID" value="DBA13181.1"/>
    <property type="molecule type" value="Viral_cRNA"/>
</dbReference>
<feature type="transmembrane region" description="Helical" evidence="1">
    <location>
        <begin position="470"/>
        <end position="491"/>
    </location>
</feature>
<keyword evidence="1" id="KW-1133">Transmembrane helix</keyword>
<proteinExistence type="predicted"/>
<organism evidence="2">
    <name type="scientific">little skate bornavirus</name>
    <dbReference type="NCBI Taxonomy" id="3055759"/>
    <lineage>
        <taxon>Viruses</taxon>
        <taxon>Riboviria</taxon>
        <taxon>Orthornavirae</taxon>
        <taxon>Negarnaviricota</taxon>
        <taxon>Haploviricotina</taxon>
        <taxon>Monjiviricetes</taxon>
        <taxon>Mononegavirales</taxon>
        <taxon>Bornaviridae</taxon>
        <taxon>Cartilovirus</taxon>
        <taxon>Cartilovirus plani</taxon>
    </lineage>
</organism>
<protein>
    <submittedName>
        <fullName evidence="2">Glycoprotein</fullName>
    </submittedName>
</protein>